<dbReference type="GO" id="GO:0008270">
    <property type="term" value="F:zinc ion binding"/>
    <property type="evidence" value="ECO:0007669"/>
    <property type="project" value="UniProtKB-KW"/>
</dbReference>
<protein>
    <recommendedName>
        <fullName evidence="7">RZ-type domain-containing protein</fullName>
    </recommendedName>
</protein>
<dbReference type="GO" id="GO:0004842">
    <property type="term" value="F:ubiquitin-protein transferase activity"/>
    <property type="evidence" value="ECO:0007669"/>
    <property type="project" value="InterPro"/>
</dbReference>
<evidence type="ECO:0000256" key="2">
    <source>
        <dbReference type="ARBA" id="ARBA00022490"/>
    </source>
</evidence>
<feature type="domain" description="RZ-type" evidence="7">
    <location>
        <begin position="1202"/>
        <end position="1277"/>
    </location>
</feature>
<dbReference type="PANTHER" id="PTHR22605:SF16">
    <property type="entry name" value="E3 UBIQUITIN-PROTEIN LIGASE RNF213"/>
    <property type="match status" value="1"/>
</dbReference>
<evidence type="ECO:0000256" key="5">
    <source>
        <dbReference type="ARBA" id="ARBA00022833"/>
    </source>
</evidence>
<keyword evidence="6" id="KW-0391">Immunity</keyword>
<dbReference type="GO" id="GO:0005737">
    <property type="term" value="C:cytoplasm"/>
    <property type="evidence" value="ECO:0007669"/>
    <property type="project" value="UniProtKB-SubCell"/>
</dbReference>
<evidence type="ECO:0000256" key="6">
    <source>
        <dbReference type="ARBA" id="ARBA00022859"/>
    </source>
</evidence>
<keyword evidence="9" id="KW-1185">Reference proteome</keyword>
<evidence type="ECO:0000256" key="3">
    <source>
        <dbReference type="ARBA" id="ARBA00022723"/>
    </source>
</evidence>
<evidence type="ECO:0000256" key="1">
    <source>
        <dbReference type="ARBA" id="ARBA00004496"/>
    </source>
</evidence>
<comment type="subcellular location">
    <subcellularLocation>
        <location evidence="1">Cytoplasm</location>
    </subcellularLocation>
</comment>
<evidence type="ECO:0000259" key="7">
    <source>
        <dbReference type="PROSITE" id="PS51981"/>
    </source>
</evidence>
<proteinExistence type="predicted"/>
<evidence type="ECO:0000313" key="9">
    <source>
        <dbReference type="Proteomes" id="UP000663879"/>
    </source>
</evidence>
<keyword evidence="4" id="KW-0863">Zinc-finger</keyword>
<dbReference type="GO" id="GO:0002376">
    <property type="term" value="P:immune system process"/>
    <property type="evidence" value="ECO:0007669"/>
    <property type="project" value="UniProtKB-KW"/>
</dbReference>
<organism evidence="8 9">
    <name type="scientific">Brachionus calyciflorus</name>
    <dbReference type="NCBI Taxonomy" id="104777"/>
    <lineage>
        <taxon>Eukaryota</taxon>
        <taxon>Metazoa</taxon>
        <taxon>Spiralia</taxon>
        <taxon>Gnathifera</taxon>
        <taxon>Rotifera</taxon>
        <taxon>Eurotatoria</taxon>
        <taxon>Monogononta</taxon>
        <taxon>Pseudotrocha</taxon>
        <taxon>Ploima</taxon>
        <taxon>Brachionidae</taxon>
        <taxon>Brachionus</taxon>
    </lineage>
</organism>
<dbReference type="InterPro" id="IPR046439">
    <property type="entry name" value="ZF_RZ_dom"/>
</dbReference>
<dbReference type="InterPro" id="IPR031248">
    <property type="entry name" value="RNF213"/>
</dbReference>
<gene>
    <name evidence="8" type="ORF">OXX778_LOCUS9677</name>
</gene>
<comment type="caution">
    <text evidence="8">The sequence shown here is derived from an EMBL/GenBank/DDBJ whole genome shotgun (WGS) entry which is preliminary data.</text>
</comment>
<dbReference type="PANTHER" id="PTHR22605">
    <property type="entry name" value="RZ-TYPE DOMAIN-CONTAINING PROTEIN"/>
    <property type="match status" value="1"/>
</dbReference>
<evidence type="ECO:0000256" key="4">
    <source>
        <dbReference type="ARBA" id="ARBA00022771"/>
    </source>
</evidence>
<dbReference type="PROSITE" id="PS51981">
    <property type="entry name" value="ZF_RZ"/>
    <property type="match status" value="1"/>
</dbReference>
<keyword evidence="5" id="KW-0862">Zinc</keyword>
<dbReference type="EMBL" id="CAJNOC010001450">
    <property type="protein sequence ID" value="CAF0865868.1"/>
    <property type="molecule type" value="Genomic_DNA"/>
</dbReference>
<dbReference type="OrthoDB" id="2423195at2759"/>
<dbReference type="Proteomes" id="UP000663879">
    <property type="component" value="Unassembled WGS sequence"/>
</dbReference>
<keyword evidence="2" id="KW-0963">Cytoplasm</keyword>
<keyword evidence="3" id="KW-0479">Metal-binding</keyword>
<sequence length="1989" mass="234314">MNRIVTNLNKWVKEITEISEKYGFGLARFMNKQKLKPSDIFIGFTDETIPSLVYKFSKEKYADQILNYENDNDWLDATQKVEELVKILLLQSSTSDGIIRLVHEVKANEKSNEKFNFIIDNYYKVQAHENFNSFFQKYLFTDQVDTNFIQITTHSKLLSKKGLIKSPQVTFRIESLLSFDSQQQFTQVLREFYETNLKIAMPKITGGCMSNFQTSKWFCYHIDDLQNNINIGDILSYKDKSLGEIFQETLVENNTLNFQMFLNILKSIIYNWCSRIVDNYTNYKMSESDEFKNRSIERIEILLNLFREAELGREFSHILLKHISRLQIERELALSSPQLSKSWVLNEVSKISNVIKYATLKNSCQNYIETRVTHLLSGLISLIDCNYNLDLLINPKKPWLRNFWLKMFNDEEFMNLNYKNYYLQANNTEKIDFICFNNFNLIKNIQIERNTLKLSLPFSWKIKEHLDQLTHLKIKELELFKNSDIDNSTHLNEQLINAFKESLLRVKLNEFFDLNEENSNYKNEFLMFYLNDFILMENSDSFLNLKHFNLIKNRLFNYYKTNYSRLTNDLDMLIGIHCSFENLKQELKLFAKFVQLEPKCVDIISKSDNQNSNLCFLAARIVTKEYSEPSVEMKMDQWDEWFDKVQKSSVLIDHFFELFPDLKEANFEEFNSLWERCTVLKLYIENLCHNNQELYKRCINFWKSFDKIVNFKRDETFSKFIKNLSLIAKFGENTILKDAIKCEGCDSNRINSLYTTNICSQCFICLKCIEESRTNKRCSKCSILLSDDDVTKLNSFKSKDNSSCLKNLDLFKTNLNCYFMDVIKTLCFSRSSQLLPDEKVIQTIIDYLLPRSKKDNTVLILDLGITPSIKSTLFQLLLNYNEDLMKNYLIRIFSKSRKYLEENYEENDLVSLKLMYLNALEDNLYSRGTVNLSEENFNLDIQLAVGFLNDLLRGHVDTDNNDDVSRLKLIAKIKFCLATCSKLVVNYDTENKHHLDLIGLTKRFIDINQHVLWFRFYFIKNVFRRHGKAELLRLANEDETRDLVPFNLTQEANNVPNTYVLCGNEYKNIRNSISDSLINGDFRKLLETNKANRKNVTYFFLAYFEKITLMDGLIENENDKCKQLLDILCDSFKEQKSCFEPLLTKDELPMGRNKQNLDLSIQMLLMHLKILMHKNQKKSLLELFKKIIQDPSSFKNSYLPSIPHDDDYEAYKAFANNGKETIAWYHCSDGHLYTIGDCTKPATVSKCPTCGKPIGGRSYNLEAGNVKVENITEKQTKGYSLDDQDLRKIQKRSIRNMGFLNTTLLRLLLDCSLYLSAKQNLNHTSQIINSPIIDIKDVQEFFLKRIKSDLKILSDCIDHSPEESLLLVHFILNKMDQDDHQADGFDLKMNEQKHRNNYEAKFCTYINETVLKTDSSEKLIQKFNNLITEDAKNNNTDHLFKIAYDLINVPQSDDDSEFYNQKELWSFRRQITLDSMINSFKLFINNKNKDHYKLLDQFINRLDELKALKYLPSIYKMLNIFYSIFNRQIDRQNGMKLRLKDILENNSSLNMDRNLKKQVENGARNFLKAWKLLSANISSRLDTKIVKHLNTNNTLLKEISVEEFTELPICYLISSTSNEGLFIYSLMFYLINLQNEFIEFYIGSIREKSIRDYTNIIDLENVTSSDCISFSVDKDLLRLIYIHSNYSLENSKNLNLEFDYAKIQDSIEKRFLMERPLIKPDGIPLIDYSDNIKDWKRFEALDRKIKQEELSFVIKDKISMFYKQPNQLNDIIRKLNIVIDFIISSGCSKNKKIMEYAVDTLKMTNIDENNINKQINELDVTYLKSLWNILNLRRVILLTEHRQDPFDQLDENFKQSITRDIIEKSDVDINVKPNEDDSQEEEDLENDLIEYISKNKYPKTENILNILEVLYRNIAYKLISDSKSQDNDDIILDENMPIEFIFSSDLDDDIFAKNDIDLNNINLKEIKLKNIFHLWKIFVKIFLNNCRTV</sequence>
<name>A0A813X764_9BILA</name>
<accession>A0A813X764</accession>
<dbReference type="Pfam" id="PF20173">
    <property type="entry name" value="ZnF_RZ-type"/>
    <property type="match status" value="1"/>
</dbReference>
<evidence type="ECO:0000313" key="8">
    <source>
        <dbReference type="EMBL" id="CAF0865868.1"/>
    </source>
</evidence>
<dbReference type="GO" id="GO:0016887">
    <property type="term" value="F:ATP hydrolysis activity"/>
    <property type="evidence" value="ECO:0007669"/>
    <property type="project" value="InterPro"/>
</dbReference>
<reference evidence="8" key="1">
    <citation type="submission" date="2021-02" db="EMBL/GenBank/DDBJ databases">
        <authorList>
            <person name="Nowell W R."/>
        </authorList>
    </citation>
    <scope>NUCLEOTIDE SEQUENCE</scope>
    <source>
        <strain evidence="8">Ploen Becks lab</strain>
    </source>
</reference>